<evidence type="ECO:0000259" key="1">
    <source>
        <dbReference type="Pfam" id="PF12652"/>
    </source>
</evidence>
<sequence>MDKTSREKLFACITATSFVLDDLRLYLDTHPNDQEALDYWRKVQRVRNEAVEEYTKCFGPIYSYDVDVSNRWTWVDEPWPWEGRC</sequence>
<dbReference type="Proteomes" id="UP000236497">
    <property type="component" value="Unassembled WGS sequence"/>
</dbReference>
<reference evidence="2 3" key="1">
    <citation type="submission" date="2015-06" db="EMBL/GenBank/DDBJ databases">
        <authorList>
            <person name="Wibberg Daniel"/>
        </authorList>
    </citation>
    <scope>NUCLEOTIDE SEQUENCE [LARGE SCALE GENOMIC DNA]</scope>
    <source>
        <strain evidence="2 3">T3/55T</strain>
    </source>
</reference>
<name>A0A0H5SK68_HERHM</name>
<dbReference type="OrthoDB" id="9804099at2"/>
<keyword evidence="3" id="KW-1185">Reference proteome</keyword>
<protein>
    <recommendedName>
        <fullName evidence="1">Protein CotJB domain-containing protein</fullName>
    </recommendedName>
</protein>
<feature type="domain" description="Protein CotJB" evidence="1">
    <location>
        <begin position="8"/>
        <end position="82"/>
    </location>
</feature>
<proteinExistence type="predicted"/>
<evidence type="ECO:0000313" key="2">
    <source>
        <dbReference type="EMBL" id="CRZ35500.1"/>
    </source>
</evidence>
<gene>
    <name evidence="2" type="ORF">HHT355_2311</name>
</gene>
<organism evidence="2 3">
    <name type="scientific">Herbinix hemicellulosilytica</name>
    <dbReference type="NCBI Taxonomy" id="1564487"/>
    <lineage>
        <taxon>Bacteria</taxon>
        <taxon>Bacillati</taxon>
        <taxon>Bacillota</taxon>
        <taxon>Clostridia</taxon>
        <taxon>Lachnospirales</taxon>
        <taxon>Lachnospiraceae</taxon>
        <taxon>Herbinix</taxon>
    </lineage>
</organism>
<dbReference type="RefSeq" id="WP_103203577.1">
    <property type="nucleotide sequence ID" value="NZ_CVTD020000025.1"/>
</dbReference>
<dbReference type="Pfam" id="PF12652">
    <property type="entry name" value="CotJB"/>
    <property type="match status" value="1"/>
</dbReference>
<evidence type="ECO:0000313" key="3">
    <source>
        <dbReference type="Proteomes" id="UP000236497"/>
    </source>
</evidence>
<dbReference type="AlphaFoldDB" id="A0A0H5SK68"/>
<accession>A0A0H5SK68</accession>
<dbReference type="InterPro" id="IPR024207">
    <property type="entry name" value="CotJB_dom"/>
</dbReference>
<dbReference type="EMBL" id="CVTD020000025">
    <property type="protein sequence ID" value="CRZ35500.1"/>
    <property type="molecule type" value="Genomic_DNA"/>
</dbReference>